<dbReference type="PANTHER" id="PTHR43840:SF15">
    <property type="entry name" value="MITOCHONDRIAL METAL TRANSPORTER 1-RELATED"/>
    <property type="match status" value="1"/>
</dbReference>
<evidence type="ECO:0000256" key="4">
    <source>
        <dbReference type="ARBA" id="ARBA00022692"/>
    </source>
</evidence>
<protein>
    <submittedName>
        <fullName evidence="10">Cation diffusion facilitator family transporter</fullName>
    </submittedName>
</protein>
<dbReference type="InterPro" id="IPR027470">
    <property type="entry name" value="Cation_efflux_CTD"/>
</dbReference>
<feature type="transmembrane region" description="Helical" evidence="7">
    <location>
        <begin position="171"/>
        <end position="191"/>
    </location>
</feature>
<keyword evidence="6 7" id="KW-0472">Membrane</keyword>
<keyword evidence="3" id="KW-0813">Transport</keyword>
<dbReference type="NCBIfam" id="TIGR01297">
    <property type="entry name" value="CDF"/>
    <property type="match status" value="1"/>
</dbReference>
<feature type="transmembrane region" description="Helical" evidence="7">
    <location>
        <begin position="39"/>
        <end position="59"/>
    </location>
</feature>
<comment type="similarity">
    <text evidence="2">Belongs to the cation diffusion facilitator (CDF) transporter (TC 2.A.4) family.</text>
</comment>
<keyword evidence="4 7" id="KW-0812">Transmembrane</keyword>
<feature type="domain" description="Cation efflux protein cytoplasmic" evidence="9">
    <location>
        <begin position="210"/>
        <end position="284"/>
    </location>
</feature>
<dbReference type="Proteomes" id="UP001500067">
    <property type="component" value="Unassembled WGS sequence"/>
</dbReference>
<evidence type="ECO:0000259" key="8">
    <source>
        <dbReference type="Pfam" id="PF01545"/>
    </source>
</evidence>
<dbReference type="InterPro" id="IPR050291">
    <property type="entry name" value="CDF_Transporter"/>
</dbReference>
<dbReference type="InterPro" id="IPR027469">
    <property type="entry name" value="Cation_efflux_TMD_sf"/>
</dbReference>
<accession>A0ABP8NJP3</accession>
<dbReference type="Pfam" id="PF16916">
    <property type="entry name" value="ZT_dimer"/>
    <property type="match status" value="1"/>
</dbReference>
<proteinExistence type="inferred from homology"/>
<sequence length="326" mass="36217">MPVRIQRYIAILSVVLFAAKMLAWWLTHSVTVLTDALEGIVNMVAGFLGLYSVVLAARPRDTDHPYGHGKVEFISAGIEGTLIIIAGGVIVYEGVHNLFIPHTLQHLNIGLAIVSAAGLINYLAGSYAVKQGQKLNSMVITSAGAHLLTDAYSTIAVIVGVSIILLTNNQWPWLDAVVALFFAIITIRTGYKVLRRSISGMMDEMDLGTLKKVIEVLQQHRHPEWIDLHNLRVIQYGSLMHIDAHLTLPWYHKVADADKEIHELEALMRSHLSDQVELFIHIDGCMPYQCKLCAVPDCPVRQEPLQAQLQWDINNVWTDAKHGKGS</sequence>
<dbReference type="PANTHER" id="PTHR43840">
    <property type="entry name" value="MITOCHONDRIAL METAL TRANSPORTER 1-RELATED"/>
    <property type="match status" value="1"/>
</dbReference>
<dbReference type="SUPFAM" id="SSF160240">
    <property type="entry name" value="Cation efflux protein cytoplasmic domain-like"/>
    <property type="match status" value="1"/>
</dbReference>
<dbReference type="RefSeq" id="WP_345082731.1">
    <property type="nucleotide sequence ID" value="NZ_BAABFA010000012.1"/>
</dbReference>
<dbReference type="InterPro" id="IPR002524">
    <property type="entry name" value="Cation_efflux"/>
</dbReference>
<dbReference type="Gene3D" id="3.30.70.1350">
    <property type="entry name" value="Cation efflux protein, cytoplasmic domain"/>
    <property type="match status" value="1"/>
</dbReference>
<dbReference type="InterPro" id="IPR036837">
    <property type="entry name" value="Cation_efflux_CTD_sf"/>
</dbReference>
<feature type="transmembrane region" description="Helical" evidence="7">
    <location>
        <begin position="7"/>
        <end position="27"/>
    </location>
</feature>
<evidence type="ECO:0000256" key="1">
    <source>
        <dbReference type="ARBA" id="ARBA00004141"/>
    </source>
</evidence>
<keyword evidence="11" id="KW-1185">Reference proteome</keyword>
<name>A0ABP8NJP3_9BACT</name>
<dbReference type="Gene3D" id="1.20.1510.10">
    <property type="entry name" value="Cation efflux protein transmembrane domain"/>
    <property type="match status" value="1"/>
</dbReference>
<feature type="transmembrane region" description="Helical" evidence="7">
    <location>
        <begin position="104"/>
        <end position="124"/>
    </location>
</feature>
<evidence type="ECO:0000256" key="2">
    <source>
        <dbReference type="ARBA" id="ARBA00008114"/>
    </source>
</evidence>
<evidence type="ECO:0000313" key="10">
    <source>
        <dbReference type="EMBL" id="GAA4466564.1"/>
    </source>
</evidence>
<evidence type="ECO:0000256" key="5">
    <source>
        <dbReference type="ARBA" id="ARBA00022989"/>
    </source>
</evidence>
<dbReference type="Pfam" id="PF01545">
    <property type="entry name" value="Cation_efflux"/>
    <property type="match status" value="1"/>
</dbReference>
<gene>
    <name evidence="10" type="ORF">GCM10023093_20860</name>
</gene>
<comment type="subcellular location">
    <subcellularLocation>
        <location evidence="1">Membrane</location>
        <topology evidence="1">Multi-pass membrane protein</topology>
    </subcellularLocation>
</comment>
<evidence type="ECO:0000259" key="9">
    <source>
        <dbReference type="Pfam" id="PF16916"/>
    </source>
</evidence>
<dbReference type="SUPFAM" id="SSF161111">
    <property type="entry name" value="Cation efflux protein transmembrane domain-like"/>
    <property type="match status" value="1"/>
</dbReference>
<evidence type="ECO:0000256" key="7">
    <source>
        <dbReference type="SAM" id="Phobius"/>
    </source>
</evidence>
<organism evidence="10 11">
    <name type="scientific">Nemorincola caseinilytica</name>
    <dbReference type="NCBI Taxonomy" id="2054315"/>
    <lineage>
        <taxon>Bacteria</taxon>
        <taxon>Pseudomonadati</taxon>
        <taxon>Bacteroidota</taxon>
        <taxon>Chitinophagia</taxon>
        <taxon>Chitinophagales</taxon>
        <taxon>Chitinophagaceae</taxon>
        <taxon>Nemorincola</taxon>
    </lineage>
</organism>
<feature type="transmembrane region" description="Helical" evidence="7">
    <location>
        <begin position="145"/>
        <end position="165"/>
    </location>
</feature>
<reference evidence="11" key="1">
    <citation type="journal article" date="2019" name="Int. J. Syst. Evol. Microbiol.">
        <title>The Global Catalogue of Microorganisms (GCM) 10K type strain sequencing project: providing services to taxonomists for standard genome sequencing and annotation.</title>
        <authorList>
            <consortium name="The Broad Institute Genomics Platform"/>
            <consortium name="The Broad Institute Genome Sequencing Center for Infectious Disease"/>
            <person name="Wu L."/>
            <person name="Ma J."/>
        </authorList>
    </citation>
    <scope>NUCLEOTIDE SEQUENCE [LARGE SCALE GENOMIC DNA]</scope>
    <source>
        <strain evidence="11">JCM 32105</strain>
    </source>
</reference>
<feature type="transmembrane region" description="Helical" evidence="7">
    <location>
        <begin position="71"/>
        <end position="92"/>
    </location>
</feature>
<evidence type="ECO:0000256" key="3">
    <source>
        <dbReference type="ARBA" id="ARBA00022448"/>
    </source>
</evidence>
<evidence type="ECO:0000313" key="11">
    <source>
        <dbReference type="Proteomes" id="UP001500067"/>
    </source>
</evidence>
<dbReference type="EMBL" id="BAABFA010000012">
    <property type="protein sequence ID" value="GAA4466564.1"/>
    <property type="molecule type" value="Genomic_DNA"/>
</dbReference>
<comment type="caution">
    <text evidence="10">The sequence shown here is derived from an EMBL/GenBank/DDBJ whole genome shotgun (WGS) entry which is preliminary data.</text>
</comment>
<feature type="domain" description="Cation efflux protein transmembrane" evidence="8">
    <location>
        <begin position="9"/>
        <end position="202"/>
    </location>
</feature>
<keyword evidence="5 7" id="KW-1133">Transmembrane helix</keyword>
<evidence type="ECO:0000256" key="6">
    <source>
        <dbReference type="ARBA" id="ARBA00023136"/>
    </source>
</evidence>
<dbReference type="InterPro" id="IPR058533">
    <property type="entry name" value="Cation_efflux_TM"/>
</dbReference>